<evidence type="ECO:0000313" key="3">
    <source>
        <dbReference type="Proteomes" id="UP001589610"/>
    </source>
</evidence>
<feature type="transmembrane region" description="Helical" evidence="1">
    <location>
        <begin position="64"/>
        <end position="85"/>
    </location>
</feature>
<sequence length="109" mass="12678">MTASQHDSSVYEEIQTDERFQELKRRFRAWAFPMTAAFLAWYLLYVVLSAWGRDFMGTKVFGNINVALIFGLLQFVSTFGIAWAYSRFAEKKLDPLADEIRHEVEGKTE</sequence>
<keyword evidence="1" id="KW-0472">Membrane</keyword>
<evidence type="ECO:0000256" key="1">
    <source>
        <dbReference type="SAM" id="Phobius"/>
    </source>
</evidence>
<keyword evidence="1" id="KW-1133">Transmembrane helix</keyword>
<keyword evidence="3" id="KW-1185">Reference proteome</keyword>
<gene>
    <name evidence="2" type="ORF">ACFFRH_24825</name>
</gene>
<keyword evidence="1" id="KW-0812">Transmembrane</keyword>
<evidence type="ECO:0000313" key="2">
    <source>
        <dbReference type="EMBL" id="MFB9678716.1"/>
    </source>
</evidence>
<comment type="caution">
    <text evidence="2">The sequence shown here is derived from an EMBL/GenBank/DDBJ whole genome shotgun (WGS) entry which is preliminary data.</text>
</comment>
<proteinExistence type="predicted"/>
<dbReference type="Pfam" id="PF04341">
    <property type="entry name" value="DUF485"/>
    <property type="match status" value="1"/>
</dbReference>
<accession>A0ABV5TIJ1</accession>
<protein>
    <submittedName>
        <fullName evidence="2">DUF485 domain-containing protein</fullName>
    </submittedName>
</protein>
<dbReference type="EMBL" id="JBHMBS010000012">
    <property type="protein sequence ID" value="MFB9678716.1"/>
    <property type="molecule type" value="Genomic_DNA"/>
</dbReference>
<dbReference type="InterPro" id="IPR007436">
    <property type="entry name" value="DUF485"/>
</dbReference>
<dbReference type="Proteomes" id="UP001589610">
    <property type="component" value="Unassembled WGS sequence"/>
</dbReference>
<dbReference type="RefSeq" id="WP_344747555.1">
    <property type="nucleotide sequence ID" value="NZ_BAAAWW010000132.1"/>
</dbReference>
<dbReference type="PANTHER" id="PTHR38441">
    <property type="entry name" value="INTEGRAL MEMBRANE PROTEIN-RELATED"/>
    <property type="match status" value="1"/>
</dbReference>
<reference evidence="2 3" key="1">
    <citation type="submission" date="2024-09" db="EMBL/GenBank/DDBJ databases">
        <authorList>
            <person name="Sun Q."/>
            <person name="Mori K."/>
        </authorList>
    </citation>
    <scope>NUCLEOTIDE SEQUENCE [LARGE SCALE GENOMIC DNA]</scope>
    <source>
        <strain evidence="2 3">JCM 3028</strain>
    </source>
</reference>
<name>A0ABV5TIJ1_9ACTN</name>
<organism evidence="2 3">
    <name type="scientific">Streptosporangium vulgare</name>
    <dbReference type="NCBI Taxonomy" id="46190"/>
    <lineage>
        <taxon>Bacteria</taxon>
        <taxon>Bacillati</taxon>
        <taxon>Actinomycetota</taxon>
        <taxon>Actinomycetes</taxon>
        <taxon>Streptosporangiales</taxon>
        <taxon>Streptosporangiaceae</taxon>
        <taxon>Streptosporangium</taxon>
    </lineage>
</organism>
<feature type="transmembrane region" description="Helical" evidence="1">
    <location>
        <begin position="29"/>
        <end position="52"/>
    </location>
</feature>
<dbReference type="PANTHER" id="PTHR38441:SF1">
    <property type="entry name" value="MEMBRANE PROTEIN"/>
    <property type="match status" value="1"/>
</dbReference>